<accession>A0ABD1XUH9</accession>
<evidence type="ECO:0000256" key="4">
    <source>
        <dbReference type="SAM" id="Coils"/>
    </source>
</evidence>
<evidence type="ECO:0000256" key="3">
    <source>
        <dbReference type="ARBA" id="ARBA00023163"/>
    </source>
</evidence>
<keyword evidence="1" id="KW-0889">Transcription antitermination</keyword>
<dbReference type="PANTHER" id="PTHR30265">
    <property type="entry name" value="RHO-INTERACTING TRANSCRIPTION TERMINATION FACTOR NUSG"/>
    <property type="match status" value="1"/>
</dbReference>
<dbReference type="InterPro" id="IPR008991">
    <property type="entry name" value="Translation_prot_SH3-like_sf"/>
</dbReference>
<sequence length="348" mass="39838">MQSLVRLHSLQRTGFHLCDSRISVGKSEGSKNPSHLSLTTTRRVFAAVVVDAADAPKFSDFLSSVQSSPEKENTTLESLSAKERRKLRNERREKLKATKEPWKEMVENKLLSMPKKKPKNWQADTDVNQLRAKGMQWWMIQTTRKFENQVAEQLDIIFPERFPGREFEVLVPTLPVKSKMKDGNASDSRKKIFQGIVLLRCVMDWDVYNMVRRIPRAYDFFGNLAGVSYQPMIMPAPVSHTNMENMFRQIKQEEEEFQLFKEQCKKEAEEERRKAEEMELQAAEDLQLGVGATIRVLSGPFSEFSGTVIEMLPQASKVKSIVTVFGKDTPIVLDMDQVEVTAGAPKYL</sequence>
<keyword evidence="4" id="KW-0175">Coiled coil</keyword>
<dbReference type="EMBL" id="JBHFFA010000007">
    <property type="protein sequence ID" value="KAL2612608.1"/>
    <property type="molecule type" value="Genomic_DNA"/>
</dbReference>
<dbReference type="InterPro" id="IPR036735">
    <property type="entry name" value="NGN_dom_sf"/>
</dbReference>
<feature type="region of interest" description="Disordered" evidence="5">
    <location>
        <begin position="72"/>
        <end position="96"/>
    </location>
</feature>
<dbReference type="Proteomes" id="UP001605036">
    <property type="component" value="Unassembled WGS sequence"/>
</dbReference>
<dbReference type="InterPro" id="IPR006645">
    <property type="entry name" value="NGN-like_dom"/>
</dbReference>
<feature type="coiled-coil region" evidence="4">
    <location>
        <begin position="243"/>
        <end position="288"/>
    </location>
</feature>
<proteinExistence type="predicted"/>
<evidence type="ECO:0000259" key="6">
    <source>
        <dbReference type="SMART" id="SM00738"/>
    </source>
</evidence>
<dbReference type="InterPro" id="IPR015869">
    <property type="entry name" value="Transcrpt_antiterm_NusG_bac_CS"/>
</dbReference>
<evidence type="ECO:0000256" key="5">
    <source>
        <dbReference type="SAM" id="MobiDB-lite"/>
    </source>
</evidence>
<gene>
    <name evidence="7" type="ORF">R1flu_024300</name>
</gene>
<dbReference type="Gene3D" id="2.30.30.30">
    <property type="match status" value="1"/>
</dbReference>
<keyword evidence="3" id="KW-0804">Transcription</keyword>
<dbReference type="SUPFAM" id="SSF50104">
    <property type="entry name" value="Translation proteins SH3-like domain"/>
    <property type="match status" value="1"/>
</dbReference>
<evidence type="ECO:0000313" key="8">
    <source>
        <dbReference type="Proteomes" id="UP001605036"/>
    </source>
</evidence>
<protein>
    <recommendedName>
        <fullName evidence="6">NusG-like N-terminal domain-containing protein</fullName>
    </recommendedName>
</protein>
<dbReference type="Gene3D" id="3.30.70.940">
    <property type="entry name" value="NusG, N-terminal domain"/>
    <property type="match status" value="1"/>
</dbReference>
<reference evidence="7 8" key="1">
    <citation type="submission" date="2024-09" db="EMBL/GenBank/DDBJ databases">
        <title>Chromosome-scale assembly of Riccia fluitans.</title>
        <authorList>
            <person name="Paukszto L."/>
            <person name="Sawicki J."/>
            <person name="Karawczyk K."/>
            <person name="Piernik-Szablinska J."/>
            <person name="Szczecinska M."/>
            <person name="Mazdziarz M."/>
        </authorList>
    </citation>
    <scope>NUCLEOTIDE SEQUENCE [LARGE SCALE GENOMIC DNA]</scope>
    <source>
        <strain evidence="7">Rf_01</strain>
        <tissue evidence="7">Aerial parts of the thallus</tissue>
    </source>
</reference>
<organism evidence="7 8">
    <name type="scientific">Riccia fluitans</name>
    <dbReference type="NCBI Taxonomy" id="41844"/>
    <lineage>
        <taxon>Eukaryota</taxon>
        <taxon>Viridiplantae</taxon>
        <taxon>Streptophyta</taxon>
        <taxon>Embryophyta</taxon>
        <taxon>Marchantiophyta</taxon>
        <taxon>Marchantiopsida</taxon>
        <taxon>Marchantiidae</taxon>
        <taxon>Marchantiales</taxon>
        <taxon>Ricciaceae</taxon>
        <taxon>Riccia</taxon>
    </lineage>
</organism>
<evidence type="ECO:0000313" key="7">
    <source>
        <dbReference type="EMBL" id="KAL2612608.1"/>
    </source>
</evidence>
<dbReference type="GO" id="GO:0031564">
    <property type="term" value="P:transcription antitermination"/>
    <property type="evidence" value="ECO:0007669"/>
    <property type="project" value="UniProtKB-KW"/>
</dbReference>
<feature type="domain" description="NusG-like N-terminal" evidence="6">
    <location>
        <begin position="134"/>
        <end position="250"/>
    </location>
</feature>
<dbReference type="SUPFAM" id="SSF82679">
    <property type="entry name" value="N-utilization substance G protein NusG, N-terminal domain"/>
    <property type="match status" value="1"/>
</dbReference>
<keyword evidence="8" id="KW-1185">Reference proteome</keyword>
<dbReference type="AlphaFoldDB" id="A0ABD1XUH9"/>
<evidence type="ECO:0000256" key="2">
    <source>
        <dbReference type="ARBA" id="ARBA00023015"/>
    </source>
</evidence>
<dbReference type="Pfam" id="PF02357">
    <property type="entry name" value="NusG"/>
    <property type="match status" value="1"/>
</dbReference>
<dbReference type="InterPro" id="IPR014722">
    <property type="entry name" value="Rib_uL2_dom2"/>
</dbReference>
<name>A0ABD1XUH9_9MARC</name>
<keyword evidence="2" id="KW-0805">Transcription regulation</keyword>
<evidence type="ECO:0000256" key="1">
    <source>
        <dbReference type="ARBA" id="ARBA00022814"/>
    </source>
</evidence>
<dbReference type="SMART" id="SM00738">
    <property type="entry name" value="NGN"/>
    <property type="match status" value="1"/>
</dbReference>
<dbReference type="PROSITE" id="PS01014">
    <property type="entry name" value="NUSG"/>
    <property type="match status" value="1"/>
</dbReference>
<dbReference type="InterPro" id="IPR043425">
    <property type="entry name" value="NusG-like"/>
</dbReference>
<comment type="caution">
    <text evidence="7">The sequence shown here is derived from an EMBL/GenBank/DDBJ whole genome shotgun (WGS) entry which is preliminary data.</text>
</comment>
<dbReference type="PANTHER" id="PTHR30265:SF4">
    <property type="entry name" value="KOW MOTIF FAMILY PROTEIN, EXPRESSED"/>
    <property type="match status" value="1"/>
</dbReference>
<dbReference type="CDD" id="cd06091">
    <property type="entry name" value="KOW_NusG"/>
    <property type="match status" value="1"/>
</dbReference>